<dbReference type="EMBL" id="CP083974">
    <property type="protein sequence ID" value="UZF43309.1"/>
    <property type="molecule type" value="Genomic_DNA"/>
</dbReference>
<evidence type="ECO:0000313" key="3">
    <source>
        <dbReference type="Proteomes" id="UP001162740"/>
    </source>
</evidence>
<name>A0AA46WS08_RHORH</name>
<dbReference type="RefSeq" id="WP_229582095.1">
    <property type="nucleotide sequence ID" value="NZ_CP083974.1"/>
</dbReference>
<evidence type="ECO:0000313" key="2">
    <source>
        <dbReference type="EMBL" id="UZF43309.1"/>
    </source>
</evidence>
<gene>
    <name evidence="2" type="ORF">KUM34_015475</name>
</gene>
<sequence length="51" mass="5209">MLGARSGAVRAHPTRTAALTAHERQIAELAATRIRNRATLAGALASRGGTG</sequence>
<dbReference type="Proteomes" id="UP001162740">
    <property type="component" value="Chromosome"/>
</dbReference>
<dbReference type="AlphaFoldDB" id="A0AA46WS08"/>
<organism evidence="2 3">
    <name type="scientific">Rhodococcus rhodochrous</name>
    <dbReference type="NCBI Taxonomy" id="1829"/>
    <lineage>
        <taxon>Bacteria</taxon>
        <taxon>Bacillati</taxon>
        <taxon>Actinomycetota</taxon>
        <taxon>Actinomycetes</taxon>
        <taxon>Mycobacteriales</taxon>
        <taxon>Nocardiaceae</taxon>
        <taxon>Rhodococcus</taxon>
    </lineage>
</organism>
<evidence type="ECO:0000256" key="1">
    <source>
        <dbReference type="SAM" id="MobiDB-lite"/>
    </source>
</evidence>
<accession>A0AA46WS08</accession>
<protein>
    <submittedName>
        <fullName evidence="2">Uncharacterized protein</fullName>
    </submittedName>
</protein>
<reference evidence="2 3" key="1">
    <citation type="journal article" date="2021" name="Front. Microbiol.">
        <title>Bacterial Transformation of Aromatic Monomers in Softwood Black Liquor.</title>
        <authorList>
            <person name="Navas L.E."/>
            <person name="Dexter G."/>
            <person name="Liu J."/>
            <person name="Levy-Booth D."/>
            <person name="Cho M."/>
            <person name="Jang S.K."/>
            <person name="Mansfield S.D."/>
            <person name="Renneckar S."/>
            <person name="Mohn W.W."/>
            <person name="Eltis L.D."/>
        </authorList>
    </citation>
    <scope>NUCLEOTIDE SEQUENCE [LARGE SCALE GENOMIC DNA]</scope>
    <source>
        <strain evidence="2 3">GD02</strain>
    </source>
</reference>
<feature type="region of interest" description="Disordered" evidence="1">
    <location>
        <begin position="1"/>
        <end position="20"/>
    </location>
</feature>
<proteinExistence type="predicted"/>